<accession>A0A4R6TUX4</accession>
<dbReference type="OrthoDB" id="1465784at2"/>
<evidence type="ECO:0000313" key="2">
    <source>
        <dbReference type="Proteomes" id="UP000295468"/>
    </source>
</evidence>
<reference evidence="1 2" key="1">
    <citation type="submission" date="2019-03" db="EMBL/GenBank/DDBJ databases">
        <title>Genomic Encyclopedia of Archaeal and Bacterial Type Strains, Phase II (KMG-II): from individual species to whole genera.</title>
        <authorList>
            <person name="Goeker M."/>
        </authorList>
    </citation>
    <scope>NUCLEOTIDE SEQUENCE [LARGE SCALE GENOMIC DNA]</scope>
    <source>
        <strain evidence="1 2">DSM 18435</strain>
    </source>
</reference>
<sequence length="303" mass="34102">MHRANRGIVLMVLGMFLFPWNNYGQEPEQESAALSLELYTDAFQESFFEGLKQKGIGNYDKAVKAFLECQEMQPGMAVVDHELARLYLEQNAFVQAKEAALAAVSGEPGNPWYIQTLVRVQAQQGLSVALLKDRLPWSDPDFKEKLALALYREGQFRESLEILQGLRNSEFRALLQRQLEDSLSLGVPGEIEEEAVEDNPQQQSINELNKLIETSGFIQLESAAAEHLESYPANPFFYYAYGLALQRNGKNKEAIGVLEEGLDYLLDDPKLEVKFFRELASAYQAVGDSVKANMYLSKTKKGS</sequence>
<proteinExistence type="predicted"/>
<comment type="caution">
    <text evidence="1">The sequence shown here is derived from an EMBL/GenBank/DDBJ whole genome shotgun (WGS) entry which is preliminary data.</text>
</comment>
<dbReference type="AlphaFoldDB" id="A0A4R6TUX4"/>
<name>A0A4R6TUX4_9FLAO</name>
<keyword evidence="2" id="KW-1185">Reference proteome</keyword>
<dbReference type="EMBL" id="SNYI01000001">
    <property type="protein sequence ID" value="TDQ32738.1"/>
    <property type="molecule type" value="Genomic_DNA"/>
</dbReference>
<dbReference type="InterPro" id="IPR011990">
    <property type="entry name" value="TPR-like_helical_dom_sf"/>
</dbReference>
<protein>
    <submittedName>
        <fullName evidence="1">Uncharacterized protein</fullName>
    </submittedName>
</protein>
<dbReference type="Proteomes" id="UP000295468">
    <property type="component" value="Unassembled WGS sequence"/>
</dbReference>
<dbReference type="Gene3D" id="1.25.40.10">
    <property type="entry name" value="Tetratricopeptide repeat domain"/>
    <property type="match status" value="2"/>
</dbReference>
<organism evidence="1 2">
    <name type="scientific">Zeaxanthinibacter enoshimensis</name>
    <dbReference type="NCBI Taxonomy" id="392009"/>
    <lineage>
        <taxon>Bacteria</taxon>
        <taxon>Pseudomonadati</taxon>
        <taxon>Bacteroidota</taxon>
        <taxon>Flavobacteriia</taxon>
        <taxon>Flavobacteriales</taxon>
        <taxon>Flavobacteriaceae</taxon>
        <taxon>Zeaxanthinibacter</taxon>
    </lineage>
</organism>
<dbReference type="SUPFAM" id="SSF48452">
    <property type="entry name" value="TPR-like"/>
    <property type="match status" value="1"/>
</dbReference>
<evidence type="ECO:0000313" key="1">
    <source>
        <dbReference type="EMBL" id="TDQ32738.1"/>
    </source>
</evidence>
<dbReference type="RefSeq" id="WP_133642775.1">
    <property type="nucleotide sequence ID" value="NZ_SNYI01000001.1"/>
</dbReference>
<gene>
    <name evidence="1" type="ORF">CLV82_0571</name>
</gene>